<organism evidence="2 3">
    <name type="scientific">Bacillus salipaludis</name>
    <dbReference type="NCBI Taxonomy" id="2547811"/>
    <lineage>
        <taxon>Bacteria</taxon>
        <taxon>Bacillati</taxon>
        <taxon>Bacillota</taxon>
        <taxon>Bacilli</taxon>
        <taxon>Bacillales</taxon>
        <taxon>Bacillaceae</taxon>
        <taxon>Bacillus</taxon>
    </lineage>
</organism>
<evidence type="ECO:0000313" key="3">
    <source>
        <dbReference type="Proteomes" id="UP000295132"/>
    </source>
</evidence>
<proteinExistence type="predicted"/>
<evidence type="ECO:0000313" key="2">
    <source>
        <dbReference type="EMBL" id="TDK63218.1"/>
    </source>
</evidence>
<evidence type="ECO:0000313" key="4">
    <source>
        <dbReference type="Proteomes" id="UP001178888"/>
    </source>
</evidence>
<name>A0A4R5VVH9_9BACI</name>
<dbReference type="Proteomes" id="UP001178888">
    <property type="component" value="Unassembled WGS sequence"/>
</dbReference>
<keyword evidence="4" id="KW-1185">Reference proteome</keyword>
<dbReference type="AlphaFoldDB" id="A0A4R5VVH9"/>
<dbReference type="Proteomes" id="UP000295132">
    <property type="component" value="Unassembled WGS sequence"/>
</dbReference>
<reference evidence="2 3" key="1">
    <citation type="submission" date="2019-03" db="EMBL/GenBank/DDBJ databases">
        <title>Bacillus niacini sp. nov. a Nicotinate-Metabolizing Mesophile Isolated from Soil.</title>
        <authorList>
            <person name="Zhang G."/>
        </authorList>
    </citation>
    <scope>NUCLEOTIDE SEQUENCE [LARGE SCALE GENOMIC DNA]</scope>
    <source>
        <strain evidence="2 3">WN066</strain>
    </source>
</reference>
<dbReference type="EMBL" id="SMYO01000003">
    <property type="protein sequence ID" value="TDK63218.1"/>
    <property type="molecule type" value="Genomic_DNA"/>
</dbReference>
<evidence type="ECO:0000313" key="1">
    <source>
        <dbReference type="EMBL" id="MDQ6597349.1"/>
    </source>
</evidence>
<gene>
    <name evidence="2" type="ORF">E2K98_07140</name>
    <name evidence="1" type="ORF">RCG21_13440</name>
</gene>
<sequence>MKGIYFINEQIKINNLSKEESFTLQEQSILNHIQSKSIQIVKLNPNQIYQHYSIPHALLYDLKKNKAQLDCLVFYSPEVMEDFIYSYPARWLILKSYFKKIVTLEGKNNEISIKSVI</sequence>
<reference evidence="1" key="2">
    <citation type="submission" date="2023-08" db="EMBL/GenBank/DDBJ databases">
        <title>Nitrogen cycling bacteria in agricultural field soils.</title>
        <authorList>
            <person name="Jang J."/>
        </authorList>
    </citation>
    <scope>NUCLEOTIDE SEQUENCE</scope>
    <source>
        <strain evidence="1">PS3-36</strain>
    </source>
</reference>
<accession>A0A4R5VVH9</accession>
<protein>
    <submittedName>
        <fullName evidence="2">Uncharacterized protein</fullName>
    </submittedName>
</protein>
<dbReference type="RefSeq" id="WP_133333560.1">
    <property type="nucleotide sequence ID" value="NZ_JARMCE010000032.1"/>
</dbReference>
<comment type="caution">
    <text evidence="2">The sequence shown here is derived from an EMBL/GenBank/DDBJ whole genome shotgun (WGS) entry which is preliminary data.</text>
</comment>
<dbReference type="EMBL" id="JAVGVR010000001">
    <property type="protein sequence ID" value="MDQ6597349.1"/>
    <property type="molecule type" value="Genomic_DNA"/>
</dbReference>